<organism evidence="8 9">
    <name type="scientific">Hyaloscypha hepaticicola</name>
    <dbReference type="NCBI Taxonomy" id="2082293"/>
    <lineage>
        <taxon>Eukaryota</taxon>
        <taxon>Fungi</taxon>
        <taxon>Dikarya</taxon>
        <taxon>Ascomycota</taxon>
        <taxon>Pezizomycotina</taxon>
        <taxon>Leotiomycetes</taxon>
        <taxon>Helotiales</taxon>
        <taxon>Hyaloscyphaceae</taxon>
        <taxon>Hyaloscypha</taxon>
    </lineage>
</organism>
<dbReference type="InterPro" id="IPR032854">
    <property type="entry name" value="ALKBH3"/>
</dbReference>
<keyword evidence="2 4" id="KW-0863">Zinc-finger</keyword>
<reference evidence="8 9" key="1">
    <citation type="submission" date="2016-05" db="EMBL/GenBank/DDBJ databases">
        <title>A degradative enzymes factory behind the ericoid mycorrhizal symbiosis.</title>
        <authorList>
            <consortium name="DOE Joint Genome Institute"/>
            <person name="Martino E."/>
            <person name="Morin E."/>
            <person name="Grelet G."/>
            <person name="Kuo A."/>
            <person name="Kohler A."/>
            <person name="Daghino S."/>
            <person name="Barry K."/>
            <person name="Choi C."/>
            <person name="Cichocki N."/>
            <person name="Clum A."/>
            <person name="Copeland A."/>
            <person name="Hainaut M."/>
            <person name="Haridas S."/>
            <person name="Labutti K."/>
            <person name="Lindquist E."/>
            <person name="Lipzen A."/>
            <person name="Khouja H.-R."/>
            <person name="Murat C."/>
            <person name="Ohm R."/>
            <person name="Olson A."/>
            <person name="Spatafora J."/>
            <person name="Veneault-Fourrey C."/>
            <person name="Henrissat B."/>
            <person name="Grigoriev I."/>
            <person name="Martin F."/>
            <person name="Perotto S."/>
        </authorList>
    </citation>
    <scope>NUCLEOTIDE SEQUENCE [LARGE SCALE GENOMIC DNA]</scope>
    <source>
        <strain evidence="8 9">UAMH 7357</strain>
    </source>
</reference>
<dbReference type="SUPFAM" id="SSF51197">
    <property type="entry name" value="Clavaminate synthase-like"/>
    <property type="match status" value="1"/>
</dbReference>
<evidence type="ECO:0000256" key="3">
    <source>
        <dbReference type="ARBA" id="ARBA00022833"/>
    </source>
</evidence>
<dbReference type="InterPro" id="IPR005123">
    <property type="entry name" value="Oxoglu/Fe-dep_dioxygenase_dom"/>
</dbReference>
<evidence type="ECO:0000313" key="8">
    <source>
        <dbReference type="EMBL" id="PMD23421.1"/>
    </source>
</evidence>
<dbReference type="PROSITE" id="PS51471">
    <property type="entry name" value="FE2OG_OXY"/>
    <property type="match status" value="1"/>
</dbReference>
<dbReference type="FunFam" id="2.60.120.590:FF:000010">
    <property type="entry name" value="GRF zinc finger domain protein"/>
    <property type="match status" value="1"/>
</dbReference>
<accession>A0A2J6QAY4</accession>
<protein>
    <submittedName>
        <fullName evidence="8">Uncharacterized protein</fullName>
    </submittedName>
</protein>
<evidence type="ECO:0000256" key="5">
    <source>
        <dbReference type="SAM" id="MobiDB-lite"/>
    </source>
</evidence>
<dbReference type="PROSITE" id="PS51999">
    <property type="entry name" value="ZF_GRF"/>
    <property type="match status" value="1"/>
</dbReference>
<dbReference type="Gene3D" id="2.60.120.590">
    <property type="entry name" value="Alpha-ketoglutarate-dependent dioxygenase AlkB-like"/>
    <property type="match status" value="1"/>
</dbReference>
<dbReference type="CDD" id="cd14279">
    <property type="entry name" value="CUE"/>
    <property type="match status" value="1"/>
</dbReference>
<dbReference type="AlphaFoldDB" id="A0A2J6QAY4"/>
<feature type="compositionally biased region" description="Basic residues" evidence="5">
    <location>
        <begin position="1"/>
        <end position="12"/>
    </location>
</feature>
<dbReference type="InterPro" id="IPR027450">
    <property type="entry name" value="AlkB-like"/>
</dbReference>
<dbReference type="Pfam" id="PF06839">
    <property type="entry name" value="Zn_ribbon_GRF"/>
    <property type="match status" value="1"/>
</dbReference>
<keyword evidence="1" id="KW-0479">Metal-binding</keyword>
<dbReference type="STRING" id="1745343.A0A2J6QAY4"/>
<feature type="domain" description="GRF-type" evidence="7">
    <location>
        <begin position="378"/>
        <end position="423"/>
    </location>
</feature>
<dbReference type="GO" id="GO:0008270">
    <property type="term" value="F:zinc ion binding"/>
    <property type="evidence" value="ECO:0007669"/>
    <property type="project" value="UniProtKB-KW"/>
</dbReference>
<keyword evidence="9" id="KW-1185">Reference proteome</keyword>
<evidence type="ECO:0000259" key="6">
    <source>
        <dbReference type="PROSITE" id="PS51471"/>
    </source>
</evidence>
<dbReference type="EMBL" id="KZ613475">
    <property type="protein sequence ID" value="PMD23421.1"/>
    <property type="molecule type" value="Genomic_DNA"/>
</dbReference>
<proteinExistence type="predicted"/>
<name>A0A2J6QAY4_9HELO</name>
<evidence type="ECO:0000256" key="1">
    <source>
        <dbReference type="ARBA" id="ARBA00022723"/>
    </source>
</evidence>
<keyword evidence="3" id="KW-0862">Zinc</keyword>
<evidence type="ECO:0000256" key="4">
    <source>
        <dbReference type="PROSITE-ProRule" id="PRU01343"/>
    </source>
</evidence>
<dbReference type="GO" id="GO:0051213">
    <property type="term" value="F:dioxygenase activity"/>
    <property type="evidence" value="ECO:0007669"/>
    <property type="project" value="InterPro"/>
</dbReference>
<dbReference type="OrthoDB" id="545910at2759"/>
<dbReference type="InterPro" id="IPR010666">
    <property type="entry name" value="Znf_GRF"/>
</dbReference>
<dbReference type="InterPro" id="IPR037151">
    <property type="entry name" value="AlkB-like_sf"/>
</dbReference>
<feature type="region of interest" description="Disordered" evidence="5">
    <location>
        <begin position="1"/>
        <end position="22"/>
    </location>
</feature>
<sequence length="444" mass="49818">MDAFVSRKKRKLSSPDSPTAIQDVSALNAPDDESTDFKLALLSSMHPYIEQQILLDVLLAHQGSVEAALTSLKSSDSPPRKASAATGYQSSLSSFIAKTDASEGLAKRAKILSKRGKTLHLYDPADVAAHTPCSIIHNFLPAEEANALLEELLKEAPSFERMTFKLFDNVVQSPHTACFYVHSHEEVQSQKTEYLYNGALLTDVRELTPHMRRVSPIVEKAVNVEIQKRIKDHYPNGEKLKHQSPHPWKPNAAFVNCYDGGAESVGYHSDQLTYLGPRAIIGSISLGVAREFRVRRVIPQEEDKKEKSKEDIDAQGQIAIHLPHNSLLVMHAEMQEEWKHSIAPAQAIDPHPISGNKRINITYRDYKANLHPDFTPRCKCDVPTVLRVVQRKKENWGRYFWMCHAGNVPGKEGCTFFEWAKFDDDGEPIFGKERSKVDGASFKV</sequence>
<evidence type="ECO:0000259" key="7">
    <source>
        <dbReference type="PROSITE" id="PS51999"/>
    </source>
</evidence>
<dbReference type="Proteomes" id="UP000235672">
    <property type="component" value="Unassembled WGS sequence"/>
</dbReference>
<gene>
    <name evidence="8" type="ORF">NA56DRAFT_568914</name>
</gene>
<dbReference type="GO" id="GO:0006307">
    <property type="term" value="P:DNA alkylation repair"/>
    <property type="evidence" value="ECO:0007669"/>
    <property type="project" value="InterPro"/>
</dbReference>
<evidence type="ECO:0000256" key="2">
    <source>
        <dbReference type="ARBA" id="ARBA00022771"/>
    </source>
</evidence>
<dbReference type="PANTHER" id="PTHR31212">
    <property type="entry name" value="ALPHA-KETOGLUTARATE-DEPENDENT DIOXYGENASE ALKB HOMOLOG 3"/>
    <property type="match status" value="1"/>
</dbReference>
<feature type="domain" description="Fe2OG dioxygenase" evidence="6">
    <location>
        <begin position="249"/>
        <end position="367"/>
    </location>
</feature>
<evidence type="ECO:0000313" key="9">
    <source>
        <dbReference type="Proteomes" id="UP000235672"/>
    </source>
</evidence>
<dbReference type="Pfam" id="PF13532">
    <property type="entry name" value="2OG-FeII_Oxy_2"/>
    <property type="match status" value="1"/>
</dbReference>
<dbReference type="PANTHER" id="PTHR31212:SF4">
    <property type="entry name" value="ALPHA-KETOGLUTARATE-DEPENDENT DIOXYGENASE ALKB HOMOLOG 3"/>
    <property type="match status" value="1"/>
</dbReference>